<proteinExistence type="predicted"/>
<evidence type="ECO:0000313" key="1">
    <source>
        <dbReference type="EMBL" id="CAG6605869.1"/>
    </source>
</evidence>
<sequence>MVLVDSHIMYISNPHPLPIKQSPSPIIPTMVPERIDSHPSSPTPLTLPNYSRPWRNQTTETVLGKQTSSGARFRSNLRTTVEIVNNLTVMTPSMLWEGHMSILIKMGSNGSIRSSRQTVYHRWFLWGTSSNMFTSPAQPANQ</sequence>
<organism evidence="1">
    <name type="scientific">Cacopsylla melanoneura</name>
    <dbReference type="NCBI Taxonomy" id="428564"/>
    <lineage>
        <taxon>Eukaryota</taxon>
        <taxon>Metazoa</taxon>
        <taxon>Ecdysozoa</taxon>
        <taxon>Arthropoda</taxon>
        <taxon>Hexapoda</taxon>
        <taxon>Insecta</taxon>
        <taxon>Pterygota</taxon>
        <taxon>Neoptera</taxon>
        <taxon>Paraneoptera</taxon>
        <taxon>Hemiptera</taxon>
        <taxon>Sternorrhyncha</taxon>
        <taxon>Psylloidea</taxon>
        <taxon>Psyllidae</taxon>
        <taxon>Psyllinae</taxon>
        <taxon>Cacopsylla</taxon>
    </lineage>
</organism>
<dbReference type="EMBL" id="HBUF01001149">
    <property type="protein sequence ID" value="CAG6605872.1"/>
    <property type="molecule type" value="Transcribed_RNA"/>
</dbReference>
<name>A0A8D8L9S4_9HEMI</name>
<accession>A0A8D8L9S4</accession>
<reference evidence="1" key="1">
    <citation type="submission" date="2021-05" db="EMBL/GenBank/DDBJ databases">
        <authorList>
            <person name="Alioto T."/>
            <person name="Alioto T."/>
            <person name="Gomez Garrido J."/>
        </authorList>
    </citation>
    <scope>NUCLEOTIDE SEQUENCE</scope>
</reference>
<dbReference type="EMBL" id="HBUF01001147">
    <property type="protein sequence ID" value="CAG6605866.1"/>
    <property type="molecule type" value="Transcribed_RNA"/>
</dbReference>
<dbReference type="EMBL" id="HBUF01001148">
    <property type="protein sequence ID" value="CAG6605869.1"/>
    <property type="molecule type" value="Transcribed_RNA"/>
</dbReference>
<protein>
    <submittedName>
        <fullName evidence="1">Uncharacterized protein</fullName>
    </submittedName>
</protein>
<dbReference type="AlphaFoldDB" id="A0A8D8L9S4"/>